<dbReference type="EMBL" id="VIWV01000002">
    <property type="protein sequence ID" value="TWF74116.1"/>
    <property type="molecule type" value="Genomic_DNA"/>
</dbReference>
<comment type="caution">
    <text evidence="3">The sequence shown here is derived from an EMBL/GenBank/DDBJ whole genome shotgun (WGS) entry which is preliminary data.</text>
</comment>
<keyword evidence="2" id="KW-0472">Membrane</keyword>
<keyword evidence="2" id="KW-0812">Transmembrane</keyword>
<dbReference type="AlphaFoldDB" id="A0A561SGW8"/>
<evidence type="ECO:0000256" key="2">
    <source>
        <dbReference type="SAM" id="Phobius"/>
    </source>
</evidence>
<proteinExistence type="predicted"/>
<keyword evidence="2" id="KW-1133">Transmembrane helix</keyword>
<organism evidence="3 4">
    <name type="scientific">Streptomyces capillispiralis</name>
    <dbReference type="NCBI Taxonomy" id="68182"/>
    <lineage>
        <taxon>Bacteria</taxon>
        <taxon>Bacillati</taxon>
        <taxon>Actinomycetota</taxon>
        <taxon>Actinomycetes</taxon>
        <taxon>Kitasatosporales</taxon>
        <taxon>Streptomycetaceae</taxon>
        <taxon>Streptomyces</taxon>
    </lineage>
</organism>
<evidence type="ECO:0000313" key="4">
    <source>
        <dbReference type="Proteomes" id="UP000316603"/>
    </source>
</evidence>
<feature type="compositionally biased region" description="Low complexity" evidence="1">
    <location>
        <begin position="300"/>
        <end position="311"/>
    </location>
</feature>
<evidence type="ECO:0000313" key="3">
    <source>
        <dbReference type="EMBL" id="TWF74116.1"/>
    </source>
</evidence>
<feature type="transmembrane region" description="Helical" evidence="2">
    <location>
        <begin position="39"/>
        <end position="61"/>
    </location>
</feature>
<name>A0A561SGW8_9ACTN</name>
<protein>
    <submittedName>
        <fullName evidence="3">Transglycosylase-like protein with SLT domain</fullName>
    </submittedName>
</protein>
<keyword evidence="4" id="KW-1185">Reference proteome</keyword>
<dbReference type="InterPro" id="IPR023346">
    <property type="entry name" value="Lysozyme-like_dom_sf"/>
</dbReference>
<sequence length="311" mass="32045">MVKSERGSGGMPRAAVIALGVSVVLAAFAGPVILIVAVAAVLLIGGFGILLLPLVLFLVIIQGLPLAGIEDLGNADFDDLTQAERSCEETEALLVESNPDSQADRAERIVNGDGKGQLERVTRGSPSGSACTVPNDMLEDMDEAGSVCDVIGPVTIAAQIMYESQFRTDFVGPNGARGVSQVPTEAFERLAEEGADPLDADVSIDVQGRYLCELAGQVQDLVGTGQAAGSVLDMTLAAYDVGIDAVREAKGVPASEDAQSYVVGVRLWFAPMEGVGPPPRKIPLQNGMVDTGPGIPAPPAQEAAPANSPAV</sequence>
<dbReference type="CDD" id="cd00254">
    <property type="entry name" value="LT-like"/>
    <property type="match status" value="1"/>
</dbReference>
<dbReference type="RefSeq" id="WP_145872420.1">
    <property type="nucleotide sequence ID" value="NZ_BNCE01000035.1"/>
</dbReference>
<dbReference type="Gene3D" id="1.10.530.10">
    <property type="match status" value="1"/>
</dbReference>
<evidence type="ECO:0000256" key="1">
    <source>
        <dbReference type="SAM" id="MobiDB-lite"/>
    </source>
</evidence>
<dbReference type="Proteomes" id="UP000316603">
    <property type="component" value="Unassembled WGS sequence"/>
</dbReference>
<dbReference type="OrthoDB" id="9815778at2"/>
<gene>
    <name evidence="3" type="ORF">FHX78_12148</name>
</gene>
<reference evidence="3 4" key="1">
    <citation type="submission" date="2019-06" db="EMBL/GenBank/DDBJ databases">
        <title>Sequencing the genomes of 1000 actinobacteria strains.</title>
        <authorList>
            <person name="Klenk H.-P."/>
        </authorList>
    </citation>
    <scope>NUCLEOTIDE SEQUENCE [LARGE SCALE GENOMIC DNA]</scope>
    <source>
        <strain evidence="3 4">DSM 41695</strain>
    </source>
</reference>
<dbReference type="SUPFAM" id="SSF53955">
    <property type="entry name" value="Lysozyme-like"/>
    <property type="match status" value="1"/>
</dbReference>
<accession>A0A561SGW8</accession>
<feature type="region of interest" description="Disordered" evidence="1">
    <location>
        <begin position="284"/>
        <end position="311"/>
    </location>
</feature>